<dbReference type="Gene3D" id="3.40.630.30">
    <property type="match status" value="1"/>
</dbReference>
<reference evidence="2 3" key="1">
    <citation type="submission" date="2020-03" db="EMBL/GenBank/DDBJ databases">
        <title>Tamlana sp. nov, isolated from XXX.</title>
        <authorList>
            <person name="Cao W.R."/>
        </authorList>
    </citation>
    <scope>NUCLEOTIDE SEQUENCE [LARGE SCALE GENOMIC DNA]</scope>
    <source>
        <strain evidence="2 3">HST1-43</strain>
    </source>
</reference>
<dbReference type="PANTHER" id="PTHR43617:SF38">
    <property type="entry name" value="N-ACETYLTRANSFERASE DOMAIN-CONTAINING PROTEIN"/>
    <property type="match status" value="1"/>
</dbReference>
<dbReference type="SUPFAM" id="SSF55729">
    <property type="entry name" value="Acyl-CoA N-acyltransferases (Nat)"/>
    <property type="match status" value="1"/>
</dbReference>
<dbReference type="RefSeq" id="WP_167919417.1">
    <property type="nucleotide sequence ID" value="NZ_JAAVJS010000025.1"/>
</dbReference>
<dbReference type="InterPro" id="IPR000182">
    <property type="entry name" value="GNAT_dom"/>
</dbReference>
<dbReference type="Proteomes" id="UP000760545">
    <property type="component" value="Unassembled WGS sequence"/>
</dbReference>
<gene>
    <name evidence="2" type="ORF">HC176_14220</name>
</gene>
<dbReference type="InterPro" id="IPR016181">
    <property type="entry name" value="Acyl_CoA_acyltransferase"/>
</dbReference>
<dbReference type="PANTHER" id="PTHR43617">
    <property type="entry name" value="L-AMINO ACID N-ACETYLTRANSFERASE"/>
    <property type="match status" value="1"/>
</dbReference>
<dbReference type="EMBL" id="JAAVJS010000025">
    <property type="protein sequence ID" value="NJX16645.1"/>
    <property type="molecule type" value="Genomic_DNA"/>
</dbReference>
<dbReference type="CDD" id="cd04301">
    <property type="entry name" value="NAT_SF"/>
    <property type="match status" value="1"/>
</dbReference>
<evidence type="ECO:0000313" key="3">
    <source>
        <dbReference type="Proteomes" id="UP000760545"/>
    </source>
</evidence>
<feature type="domain" description="N-acetyltransferase" evidence="1">
    <location>
        <begin position="16"/>
        <end position="163"/>
    </location>
</feature>
<dbReference type="Pfam" id="PF00583">
    <property type="entry name" value="Acetyltransf_1"/>
    <property type="match status" value="1"/>
</dbReference>
<keyword evidence="3" id="KW-1185">Reference proteome</keyword>
<name>A0ABX1DE74_9FLAO</name>
<proteinExistence type="predicted"/>
<dbReference type="PROSITE" id="PS51186">
    <property type="entry name" value="GNAT"/>
    <property type="match status" value="1"/>
</dbReference>
<comment type="caution">
    <text evidence="2">The sequence shown here is derived from an EMBL/GenBank/DDBJ whole genome shotgun (WGS) entry which is preliminary data.</text>
</comment>
<evidence type="ECO:0000313" key="2">
    <source>
        <dbReference type="EMBL" id="NJX16645.1"/>
    </source>
</evidence>
<sequence length="163" mass="18668">MIEISLAKSTEHYKTIEVLAYTIWNDHYIPIIGKAQVDYMLEKFQSAAAIENQIADGFEYYLLIYKSETVGYLAIKPEESALFLSKIYVLPHYRGQKIGKKAMDFVEKHAKDSGKTHIRLTVNKNNVQSVEVYKKLGFKLVGPIVIDIGHGFVMDDFEMVKML</sequence>
<accession>A0ABX1DE74</accession>
<dbReference type="InterPro" id="IPR050276">
    <property type="entry name" value="MshD_Acetyltransferase"/>
</dbReference>
<evidence type="ECO:0000259" key="1">
    <source>
        <dbReference type="PROSITE" id="PS51186"/>
    </source>
</evidence>
<protein>
    <submittedName>
        <fullName evidence="2">GNAT family N-acetyltransferase</fullName>
    </submittedName>
</protein>
<organism evidence="2 3">
    <name type="scientific">Tamlana crocina</name>
    <dbReference type="NCBI Taxonomy" id="393006"/>
    <lineage>
        <taxon>Bacteria</taxon>
        <taxon>Pseudomonadati</taxon>
        <taxon>Bacteroidota</taxon>
        <taxon>Flavobacteriia</taxon>
        <taxon>Flavobacteriales</taxon>
        <taxon>Flavobacteriaceae</taxon>
        <taxon>Tamlana</taxon>
    </lineage>
</organism>